<evidence type="ECO:0000313" key="7">
    <source>
        <dbReference type="EMBL" id="MTV90930.1"/>
    </source>
</evidence>
<evidence type="ECO:0000313" key="24">
    <source>
        <dbReference type="Proteomes" id="UP000310822"/>
    </source>
</evidence>
<dbReference type="EMBL" id="CABDLL010000009">
    <property type="protein sequence ID" value="VTE39409.1"/>
    <property type="molecule type" value="Genomic_DNA"/>
</dbReference>
<evidence type="ECO:0000313" key="8">
    <source>
        <dbReference type="EMBL" id="MTW23770.1"/>
    </source>
</evidence>
<dbReference type="Proteomes" id="UP000042512">
    <property type="component" value="Unassembled WGS sequence"/>
</dbReference>
<dbReference type="Proteomes" id="UP000474228">
    <property type="component" value="Unassembled WGS sequence"/>
</dbReference>
<dbReference type="EMBL" id="CABBMN010000025">
    <property type="protein sequence ID" value="VSC34430.1"/>
    <property type="molecule type" value="Genomic_DNA"/>
</dbReference>
<evidence type="ECO:0000313" key="3">
    <source>
        <dbReference type="EMBL" id="CIY93384.1"/>
    </source>
</evidence>
<dbReference type="Proteomes" id="UP000290138">
    <property type="component" value="Chromosome"/>
</dbReference>
<dbReference type="Proteomes" id="UP000304540">
    <property type="component" value="Unassembled WGS sequence"/>
</dbReference>
<dbReference type="Proteomes" id="UP000310997">
    <property type="component" value="Unassembled WGS sequence"/>
</dbReference>
<keyword evidence="2" id="KW-0067">ATP-binding</keyword>
<dbReference type="Proteomes" id="UP000405447">
    <property type="component" value="Unassembled WGS sequence"/>
</dbReference>
<dbReference type="RefSeq" id="WP_000711943.1">
    <property type="nucleotide sequence ID" value="NZ_AP017971.1"/>
</dbReference>
<dbReference type="EMBL" id="CAASRX010000001">
    <property type="protein sequence ID" value="VNG97064.1"/>
    <property type="molecule type" value="Genomic_DNA"/>
</dbReference>
<dbReference type="Proteomes" id="UP000320896">
    <property type="component" value="Unassembled WGS sequence"/>
</dbReference>
<evidence type="ECO:0000313" key="9">
    <source>
        <dbReference type="EMBL" id="TVW86243.1"/>
    </source>
</evidence>
<evidence type="ECO:0000313" key="30">
    <source>
        <dbReference type="Proteomes" id="UP000405447"/>
    </source>
</evidence>
<evidence type="ECO:0000313" key="4">
    <source>
        <dbReference type="EMBL" id="COA15804.1"/>
    </source>
</evidence>
<evidence type="ECO:0000313" key="14">
    <source>
        <dbReference type="EMBL" id="VRI37775.1"/>
    </source>
</evidence>
<evidence type="ECO:0000313" key="2">
    <source>
        <dbReference type="EMBL" id="CIS84149.1"/>
    </source>
</evidence>
<dbReference type="OrthoDB" id="2232752at2"/>
<reference evidence="19 20" key="1">
    <citation type="submission" date="2015-03" db="EMBL/GenBank/DDBJ databases">
        <authorList>
            <consortium name="Pathogen Informatics"/>
            <person name="Murphy D."/>
        </authorList>
    </citation>
    <scope>NUCLEOTIDE SEQUENCE [LARGE SCALE GENOMIC DNA]</scope>
    <source>
        <strain evidence="4 21">SMRU1414</strain>
        <strain evidence="2">SMRU328</strain>
        <strain evidence="3 19">SMRU975</strain>
        <strain evidence="20">type strain: N</strain>
    </source>
</reference>
<sequence length="56" mass="6134">MKKENEYVILTTASLGVMIGIVFAIFLDFPVEYGISLGLLNGIVLGSLIVYKNNKN</sequence>
<evidence type="ECO:0000313" key="29">
    <source>
        <dbReference type="Proteomes" id="UP000358702"/>
    </source>
</evidence>
<reference evidence="31 32" key="4">
    <citation type="submission" date="2019-11" db="EMBL/GenBank/DDBJ databases">
        <title>Growth characteristics of pneumococcus vary with the chemical composition of the capsule and with environmental conditions.</title>
        <authorList>
            <person name="Tothpal A."/>
            <person name="Desobry K."/>
            <person name="Joshi S."/>
            <person name="Wyllie A.L."/>
            <person name="Weinberger D.M."/>
        </authorList>
    </citation>
    <scope>NUCLEOTIDE SEQUENCE [LARGE SCALE GENOMIC DNA]</scope>
    <source>
        <strain evidence="7">Pnumococcus15C</strain>
        <strain evidence="32">pnumococcus15C</strain>
        <strain evidence="31">pnumococcus22F</strain>
        <strain evidence="6">Pnumococcus22F</strain>
        <strain evidence="33">pnumococcus23A</strain>
        <strain evidence="8">Pnumococcus23A</strain>
    </source>
</reference>
<dbReference type="AlphaFoldDB" id="A0A0B7LDM7"/>
<dbReference type="GeneID" id="45653410"/>
<dbReference type="EMBL" id="JAVPGZ010000071">
    <property type="protein sequence ID" value="MDS8037728.1"/>
    <property type="molecule type" value="Genomic_DNA"/>
</dbReference>
<dbReference type="Proteomes" id="UP000311674">
    <property type="component" value="Unassembled WGS sequence"/>
</dbReference>
<keyword evidence="1" id="KW-0812">Transmembrane</keyword>
<evidence type="ECO:0000313" key="31">
    <source>
        <dbReference type="Proteomes" id="UP000474228"/>
    </source>
</evidence>
<dbReference type="Proteomes" id="UP000042967">
    <property type="component" value="Unassembled WGS sequence"/>
</dbReference>
<dbReference type="Proteomes" id="UP001184693">
    <property type="component" value="Unassembled WGS sequence"/>
</dbReference>
<feature type="transmembrane region" description="Helical" evidence="1">
    <location>
        <begin position="7"/>
        <end position="27"/>
    </location>
</feature>
<dbReference type="Proteomes" id="UP000042745">
    <property type="component" value="Unassembled WGS sequence"/>
</dbReference>
<evidence type="ECO:0000313" key="32">
    <source>
        <dbReference type="Proteomes" id="UP000476212"/>
    </source>
</evidence>
<evidence type="ECO:0000313" key="5">
    <source>
        <dbReference type="EMBL" id="MDS8037728.1"/>
    </source>
</evidence>
<proteinExistence type="predicted"/>
<evidence type="ECO:0000313" key="17">
    <source>
        <dbReference type="EMBL" id="VST59795.1"/>
    </source>
</evidence>
<dbReference type="EMBL" id="WNHS01000006">
    <property type="protein sequence ID" value="MTW23770.1"/>
    <property type="molecule type" value="Genomic_DNA"/>
</dbReference>
<evidence type="ECO:0000256" key="1">
    <source>
        <dbReference type="SAM" id="Phobius"/>
    </source>
</evidence>
<evidence type="ECO:0000313" key="23">
    <source>
        <dbReference type="Proteomes" id="UP000310818"/>
    </source>
</evidence>
<evidence type="ECO:0000313" key="22">
    <source>
        <dbReference type="Proteomes" id="UP000304540"/>
    </source>
</evidence>
<protein>
    <submittedName>
        <fullName evidence="2">ABC transporter ATP-binding protein</fullName>
    </submittedName>
</protein>
<evidence type="ECO:0000313" key="18">
    <source>
        <dbReference type="EMBL" id="VTE39409.1"/>
    </source>
</evidence>
<organism evidence="7 32">
    <name type="scientific">Streptococcus pneumoniae</name>
    <dbReference type="NCBI Taxonomy" id="1313"/>
    <lineage>
        <taxon>Bacteria</taxon>
        <taxon>Bacillati</taxon>
        <taxon>Bacillota</taxon>
        <taxon>Bacilli</taxon>
        <taxon>Lactobacillales</taxon>
        <taxon>Streptococcaceae</taxon>
        <taxon>Streptococcus</taxon>
    </lineage>
</organism>
<evidence type="ECO:0000313" key="26">
    <source>
        <dbReference type="Proteomes" id="UP000311674"/>
    </source>
</evidence>
<dbReference type="Proteomes" id="UP000476212">
    <property type="component" value="Unassembled WGS sequence"/>
</dbReference>
<evidence type="ECO:0000313" key="21">
    <source>
        <dbReference type="Proteomes" id="UP000042967"/>
    </source>
</evidence>
<reference evidence="9 28" key="3">
    <citation type="submission" date="2019-07" db="EMBL/GenBank/DDBJ databases">
        <authorList>
            <person name="Mohale T."/>
        </authorList>
    </citation>
    <scope>NUCLEOTIDE SEQUENCE [LARGE SCALE GENOMIC DNA]</scope>
    <source>
        <strain evidence="9 28">NTPn 126</strain>
    </source>
</reference>
<dbReference type="EMBL" id="CAASIK010000004">
    <property type="protein sequence ID" value="VNB48583.1"/>
    <property type="molecule type" value="Genomic_DNA"/>
</dbReference>
<feature type="transmembrane region" description="Helical" evidence="1">
    <location>
        <begin position="33"/>
        <end position="51"/>
    </location>
</feature>
<dbReference type="EMBL" id="VMWH01000018">
    <property type="protein sequence ID" value="TVW86243.1"/>
    <property type="molecule type" value="Genomic_DNA"/>
</dbReference>
<dbReference type="Proteomes" id="UP000310822">
    <property type="component" value="Unassembled WGS sequence"/>
</dbReference>
<dbReference type="EMBL" id="WNIB01000094">
    <property type="protein sequence ID" value="MTV90930.1"/>
    <property type="molecule type" value="Genomic_DNA"/>
</dbReference>
<dbReference type="EMBL" id="CABABW010000023">
    <property type="protein sequence ID" value="VRI37775.1"/>
    <property type="molecule type" value="Genomic_DNA"/>
</dbReference>
<evidence type="ECO:0000313" key="12">
    <source>
        <dbReference type="EMBL" id="VNB48583.1"/>
    </source>
</evidence>
<dbReference type="EMBL" id="CABCSJ010000001">
    <property type="protein sequence ID" value="VST59795.1"/>
    <property type="molecule type" value="Genomic_DNA"/>
</dbReference>
<evidence type="ECO:0000313" key="20">
    <source>
        <dbReference type="Proteomes" id="UP000042745"/>
    </source>
</evidence>
<keyword evidence="1" id="KW-1133">Transmembrane helix</keyword>
<dbReference type="Proteomes" id="UP000314170">
    <property type="component" value="Unassembled WGS sequence"/>
</dbReference>
<name>A0A0B7LDM7_STREE</name>
<keyword evidence="2" id="KW-0547">Nucleotide-binding</keyword>
<dbReference type="Proteomes" id="UP000490982">
    <property type="component" value="Unassembled WGS sequence"/>
</dbReference>
<evidence type="ECO:0000313" key="28">
    <source>
        <dbReference type="Proteomes" id="UP000320896"/>
    </source>
</evidence>
<dbReference type="EMBL" id="CAANCB010000002">
    <property type="protein sequence ID" value="VKB51522.1"/>
    <property type="molecule type" value="Genomic_DNA"/>
</dbReference>
<gene>
    <name evidence="9" type="ORF">AZJ70_02125</name>
    <name evidence="2" type="ORF">ERS019486_02064</name>
    <name evidence="3" type="ORF">ERS020485_02098</name>
    <name evidence="4" type="ORF">ERS020924_01122</name>
    <name evidence="8" type="ORF">GM537_02500</name>
    <name evidence="6" type="ORF">GM539_10660</name>
    <name evidence="7" type="ORF">GM544_10805</name>
    <name evidence="5" type="ORF">RLG82_01460</name>
    <name evidence="16" type="ORF">SAMEA104154639_01021</name>
    <name evidence="12" type="ORF">SAMEA2783718_00998</name>
    <name evidence="13" type="ORF">SAMEA3353485_00173</name>
    <name evidence="11" type="ORF">SAMEA3353631_00482</name>
    <name evidence="14" type="ORF">SAMEA3381574_01883</name>
    <name evidence="17" type="ORF">SAMEA3389245_00345</name>
    <name evidence="15" type="ORF">SAMEA3390019_02148</name>
    <name evidence="10" type="ORF">SAMEA3431391_01120</name>
    <name evidence="18" type="ORF">SAMEA4038883_01337</name>
</gene>
<evidence type="ECO:0000313" key="25">
    <source>
        <dbReference type="Proteomes" id="UP000310997"/>
    </source>
</evidence>
<dbReference type="GO" id="GO:0005524">
    <property type="term" value="F:ATP binding"/>
    <property type="evidence" value="ECO:0007669"/>
    <property type="project" value="UniProtKB-KW"/>
</dbReference>
<accession>A0A0B7LDM7</accession>
<dbReference type="EMBL" id="WNHJ01000067">
    <property type="protein sequence ID" value="MTV63823.1"/>
    <property type="molecule type" value="Genomic_DNA"/>
</dbReference>
<evidence type="ECO:0000313" key="33">
    <source>
        <dbReference type="Proteomes" id="UP000490982"/>
    </source>
</evidence>
<evidence type="ECO:0000313" key="19">
    <source>
        <dbReference type="Proteomes" id="UP000042512"/>
    </source>
</evidence>
<reference evidence="22 23" key="2">
    <citation type="submission" date="2019-04" db="EMBL/GenBank/DDBJ databases">
        <authorList>
            <consortium name="Pathogen Informatics"/>
        </authorList>
    </citation>
    <scope>NUCLEOTIDE SEQUENCE [LARGE SCALE GENOMIC DNA]</scope>
    <source>
        <strain evidence="10">GPS_HK_21-sc-2296565</strain>
        <strain evidence="15 26">GPSC148</strain>
        <strain evidence="11 29">GPSC21</strain>
        <strain evidence="13 23">GPSC211</strain>
        <strain evidence="14 22">GPSC232</strain>
        <strain evidence="16 27">GPSC38</strain>
        <strain evidence="17 30">GPSC535</strain>
        <strain evidence="12 24">GPSC54</strain>
        <strain evidence="18 25">GPSC559</strain>
    </source>
</reference>
<keyword evidence="1" id="KW-0472">Membrane</keyword>
<evidence type="ECO:0000313" key="15">
    <source>
        <dbReference type="EMBL" id="VSC34430.1"/>
    </source>
</evidence>
<evidence type="ECO:0000313" key="6">
    <source>
        <dbReference type="EMBL" id="MTV63823.1"/>
    </source>
</evidence>
<evidence type="ECO:0000313" key="27">
    <source>
        <dbReference type="Proteomes" id="UP000314170"/>
    </source>
</evidence>
<reference evidence="5" key="5">
    <citation type="submission" date="2023-06" db="EMBL/GenBank/DDBJ databases">
        <title>PCVPA Blantyre Malawi Pneumococcal carriage surveillance isolates.</title>
        <authorList>
            <person name="Obolski U."/>
            <person name="Swarthout T.D."/>
            <person name="Kalizang'Oma A."/>
            <person name="Mwalukomo T.S."/>
            <person name="Cave R."/>
            <person name="Brown C."/>
            <person name="Cornick J."/>
            <person name="Kamng'Ona A."/>
            <person name="Msefula J."/>
            <person name="French N."/>
            <person name="Hyderman R."/>
        </authorList>
    </citation>
    <scope>NUCLEOTIDE SEQUENCE</scope>
    <source>
        <strain evidence="5">BVY8TH</strain>
    </source>
</reference>
<dbReference type="EMBL" id="LR216058">
    <property type="protein sequence ID" value="VFI32381.1"/>
    <property type="molecule type" value="Genomic_DNA"/>
</dbReference>
<dbReference type="EMBL" id="CABBZR010000004">
    <property type="protein sequence ID" value="VSJ52089.1"/>
    <property type="molecule type" value="Genomic_DNA"/>
</dbReference>
<dbReference type="EMBL" id="CKGU01000051">
    <property type="protein sequence ID" value="CIS84149.1"/>
    <property type="molecule type" value="Genomic_DNA"/>
</dbReference>
<evidence type="ECO:0000313" key="13">
    <source>
        <dbReference type="EMBL" id="VNG97064.1"/>
    </source>
</evidence>
<evidence type="ECO:0000313" key="11">
    <source>
        <dbReference type="EMBL" id="VKB51522.1"/>
    </source>
</evidence>
<dbReference type="EMBL" id="CKRE01000058">
    <property type="protein sequence ID" value="CIY93384.1"/>
    <property type="molecule type" value="Genomic_DNA"/>
</dbReference>
<evidence type="ECO:0000313" key="16">
    <source>
        <dbReference type="EMBL" id="VSJ52089.1"/>
    </source>
</evidence>
<dbReference type="EMBL" id="CQVU01000008">
    <property type="protein sequence ID" value="COA15804.1"/>
    <property type="molecule type" value="Genomic_DNA"/>
</dbReference>
<dbReference type="Proteomes" id="UP000358702">
    <property type="component" value="Unassembled WGS sequence"/>
</dbReference>
<evidence type="ECO:0000313" key="10">
    <source>
        <dbReference type="EMBL" id="VFI32381.1"/>
    </source>
</evidence>
<dbReference type="Proteomes" id="UP000310818">
    <property type="component" value="Unassembled WGS sequence"/>
</dbReference>